<dbReference type="Proteomes" id="UP000231701">
    <property type="component" value="Chromosome"/>
</dbReference>
<dbReference type="Gene3D" id="3.40.50.2300">
    <property type="match status" value="2"/>
</dbReference>
<proteinExistence type="predicted"/>
<dbReference type="AlphaFoldDB" id="A0A2K8KVE1"/>
<organism evidence="1 2">
    <name type="scientific">Mariprofundus aestuarium</name>
    <dbReference type="NCBI Taxonomy" id="1921086"/>
    <lineage>
        <taxon>Bacteria</taxon>
        <taxon>Pseudomonadati</taxon>
        <taxon>Pseudomonadota</taxon>
        <taxon>Candidatius Mariprofundia</taxon>
        <taxon>Mariprofundales</taxon>
        <taxon>Mariprofundaceae</taxon>
        <taxon>Mariprofundus</taxon>
    </lineage>
</organism>
<dbReference type="PANTHER" id="PTHR35271:SF1">
    <property type="entry name" value="ABC TRANSPORTER, SUBSTRATE-BINDING LIPOPROTEIN"/>
    <property type="match status" value="1"/>
</dbReference>
<evidence type="ECO:0000313" key="2">
    <source>
        <dbReference type="Proteomes" id="UP000231701"/>
    </source>
</evidence>
<gene>
    <name evidence="1" type="ORF">Ga0123461_0318</name>
</gene>
<protein>
    <submittedName>
        <fullName evidence="1">ABC-type uncharacterized transport system, substrate-binding protein</fullName>
    </submittedName>
</protein>
<dbReference type="EMBL" id="CP018799">
    <property type="protein sequence ID" value="ATX78770.1"/>
    <property type="molecule type" value="Genomic_DNA"/>
</dbReference>
<keyword evidence="2" id="KW-1185">Reference proteome</keyword>
<accession>A0A2K8KVE1</accession>
<sequence length="329" mass="36925">MPSPPNRSLMRSYLAKLILLFSPLLLIASPALAAKCLYISSYHQGYEWNDGIEHGIEAVLKGKCELDKFYLDTKRNTGETFGETMALQAKAYIDESKPDILIAADDNASRYLIQPYFKNAEIPVVFCGINSTVEPYGYPYSNATGMIEISPVRPLLKYVKSSVANLRHGIYLAADVLSQHKEYELNRSVYESNGVRLTSIFVKNMDDWMEAYSKAQGEADFLIVGNNGGIEDWDDEKATSHVLKEGRLISVTNYDWMNRYALLAATKLAEEQGEWAASVAIAVLEGVKISDIPIVVNRRWKLFINTTLMEKSNIKLPQAIMTKATRITM</sequence>
<dbReference type="InterPro" id="IPR007487">
    <property type="entry name" value="ABC_transpt-TYRBP-like"/>
</dbReference>
<name>A0A2K8KVE1_MARES</name>
<dbReference type="KEGG" id="maes:Ga0123461_0318"/>
<reference evidence="1 2" key="1">
    <citation type="submission" date="2016-12" db="EMBL/GenBank/DDBJ databases">
        <title>Isolation and genomic insights into novel planktonic Zetaproteobacteria from stratified waters of the Chesapeake Bay.</title>
        <authorList>
            <person name="McAllister S.M."/>
            <person name="Kato S."/>
            <person name="Chan C.S."/>
            <person name="Chiu B.K."/>
            <person name="Field E.K."/>
        </authorList>
    </citation>
    <scope>NUCLEOTIDE SEQUENCE [LARGE SCALE GENOMIC DNA]</scope>
    <source>
        <strain evidence="1 2">CP-5</strain>
    </source>
</reference>
<evidence type="ECO:0000313" key="1">
    <source>
        <dbReference type="EMBL" id="ATX78770.1"/>
    </source>
</evidence>
<dbReference type="Pfam" id="PF04392">
    <property type="entry name" value="ABC_sub_bind"/>
    <property type="match status" value="1"/>
</dbReference>
<dbReference type="PANTHER" id="PTHR35271">
    <property type="entry name" value="ABC TRANSPORTER, SUBSTRATE-BINDING LIPOPROTEIN-RELATED"/>
    <property type="match status" value="1"/>
</dbReference>